<evidence type="ECO:0000256" key="3">
    <source>
        <dbReference type="SAM" id="MobiDB-lite"/>
    </source>
</evidence>
<dbReference type="EMBL" id="PSZC01000093">
    <property type="protein sequence ID" value="PPJ24454.1"/>
    <property type="molecule type" value="Genomic_DNA"/>
</dbReference>
<dbReference type="InterPro" id="IPR050639">
    <property type="entry name" value="SSR_resolvase"/>
</dbReference>
<feature type="region of interest" description="Disordered" evidence="3">
    <location>
        <begin position="268"/>
        <end position="311"/>
    </location>
</feature>
<organism evidence="5 6">
    <name type="scientific">Nocardia nova</name>
    <dbReference type="NCBI Taxonomy" id="37330"/>
    <lineage>
        <taxon>Bacteria</taxon>
        <taxon>Bacillati</taxon>
        <taxon>Actinomycetota</taxon>
        <taxon>Actinomycetes</taxon>
        <taxon>Mycobacteriales</taxon>
        <taxon>Nocardiaceae</taxon>
        <taxon>Nocardia</taxon>
    </lineage>
</organism>
<protein>
    <submittedName>
        <fullName evidence="5">Recombinase family protein</fullName>
    </submittedName>
</protein>
<dbReference type="GO" id="GO:0003677">
    <property type="term" value="F:DNA binding"/>
    <property type="evidence" value="ECO:0007669"/>
    <property type="project" value="UniProtKB-KW"/>
</dbReference>
<dbReference type="PANTHER" id="PTHR30461:SF2">
    <property type="entry name" value="SERINE RECOMBINASE PINE-RELATED"/>
    <property type="match status" value="1"/>
</dbReference>
<name>A0A2S6A075_9NOCA</name>
<dbReference type="Gene3D" id="3.90.1750.20">
    <property type="entry name" value="Putative Large Serine Recombinase, Chain B, Domain 2"/>
    <property type="match status" value="1"/>
</dbReference>
<feature type="compositionally biased region" description="Polar residues" evidence="3">
    <location>
        <begin position="280"/>
        <end position="294"/>
    </location>
</feature>
<dbReference type="GO" id="GO:0000150">
    <property type="term" value="F:DNA strand exchange activity"/>
    <property type="evidence" value="ECO:0007669"/>
    <property type="project" value="TreeGrafter"/>
</dbReference>
<feature type="domain" description="Recombinase zinc beta ribbon" evidence="4">
    <location>
        <begin position="65"/>
        <end position="124"/>
    </location>
</feature>
<evidence type="ECO:0000313" key="5">
    <source>
        <dbReference type="EMBL" id="PPJ24454.1"/>
    </source>
</evidence>
<evidence type="ECO:0000256" key="2">
    <source>
        <dbReference type="ARBA" id="ARBA00023172"/>
    </source>
</evidence>
<keyword evidence="1" id="KW-0238">DNA-binding</keyword>
<dbReference type="PANTHER" id="PTHR30461">
    <property type="entry name" value="DNA-INVERTASE FROM LAMBDOID PROPHAGE"/>
    <property type="match status" value="1"/>
</dbReference>
<accession>A0A2S6A075</accession>
<dbReference type="InterPro" id="IPR025827">
    <property type="entry name" value="Zn_ribbon_recom_dom"/>
</dbReference>
<gene>
    <name evidence="5" type="ORF">C5E45_35125</name>
</gene>
<dbReference type="RefSeq" id="WP_181063757.1">
    <property type="nucleotide sequence ID" value="NZ_PSZC01000093.1"/>
</dbReference>
<sequence>WSGHQVLRTLSNPVYIGELSFRDITVADCHPPLIDIDTYTEAARLLAERGEDHAHRRANGSDYTLTGRMRCPSRGTAMIGTRAHGKTKVYRYYTCHTRSRYDSTRCNGYRLNADELEPAILHALATFFRTQHSLIAKAVSAAQREHHAGRDAQHAELSAVTVKITDTNNKIDRYLTAFENGTMDEQLIGDRLTQLRATGRQLAHRRDELTATLATAPTGPDPATLTSIADHITELITTGTDHTRKALVETLIAEIKITGPDAVIPVFRIPQTPTDPHGTSARTGTATRNKTAALTSEKPPIRAAEKSVRAM</sequence>
<dbReference type="AlphaFoldDB" id="A0A2S6A075"/>
<feature type="non-terminal residue" evidence="5">
    <location>
        <position position="311"/>
    </location>
</feature>
<keyword evidence="2" id="KW-0233">DNA recombination</keyword>
<feature type="compositionally biased region" description="Basic and acidic residues" evidence="3">
    <location>
        <begin position="299"/>
        <end position="311"/>
    </location>
</feature>
<dbReference type="Pfam" id="PF13408">
    <property type="entry name" value="Zn_ribbon_recom"/>
    <property type="match status" value="1"/>
</dbReference>
<proteinExistence type="predicted"/>
<evidence type="ECO:0000313" key="6">
    <source>
        <dbReference type="Proteomes" id="UP000239874"/>
    </source>
</evidence>
<evidence type="ECO:0000256" key="1">
    <source>
        <dbReference type="ARBA" id="ARBA00023125"/>
    </source>
</evidence>
<reference evidence="5 6" key="1">
    <citation type="submission" date="2018-02" db="EMBL/GenBank/DDBJ databases">
        <title>8 Nocardia nova and 1 Nocardia cyriacigeorgica strain used for evolution to TMP-SMX.</title>
        <authorList>
            <person name="Mehta H."/>
            <person name="Weng J."/>
            <person name="Shamoo Y."/>
        </authorList>
    </citation>
    <scope>NUCLEOTIDE SEQUENCE [LARGE SCALE GENOMIC DNA]</scope>
    <source>
        <strain evidence="5 6">MDA3139</strain>
    </source>
</reference>
<evidence type="ECO:0000259" key="4">
    <source>
        <dbReference type="Pfam" id="PF13408"/>
    </source>
</evidence>
<comment type="caution">
    <text evidence="5">The sequence shown here is derived from an EMBL/GenBank/DDBJ whole genome shotgun (WGS) entry which is preliminary data.</text>
</comment>
<dbReference type="InterPro" id="IPR038109">
    <property type="entry name" value="DNA_bind_recomb_sf"/>
</dbReference>
<feature type="non-terminal residue" evidence="5">
    <location>
        <position position="1"/>
    </location>
</feature>
<dbReference type="Proteomes" id="UP000239874">
    <property type="component" value="Unassembled WGS sequence"/>
</dbReference>